<comment type="catalytic activity">
    <reaction evidence="1 6">
        <text>Hydrolysis of terminal non-reducing beta-D-fructofuranoside residues in beta-D-fructofuranosides.</text>
        <dbReference type="EC" id="3.2.1.26"/>
    </reaction>
</comment>
<accession>A0AAD6EZ08</accession>
<dbReference type="EMBL" id="JAMRDG010000001">
    <property type="protein sequence ID" value="KAJ3706195.1"/>
    <property type="molecule type" value="Genomic_DNA"/>
</dbReference>
<keyword evidence="9" id="KW-1185">Reference proteome</keyword>
<dbReference type="PANTHER" id="PTHR31916:SF42">
    <property type="entry name" value="ALKALINE_NEUTRAL INVERTASE"/>
    <property type="match status" value="1"/>
</dbReference>
<dbReference type="FunFam" id="1.50.10.10:FF:000001">
    <property type="entry name" value="probable alkaline/neutral invertase B"/>
    <property type="match status" value="1"/>
</dbReference>
<feature type="compositionally biased region" description="Polar residues" evidence="7">
    <location>
        <begin position="34"/>
        <end position="68"/>
    </location>
</feature>
<evidence type="ECO:0000256" key="1">
    <source>
        <dbReference type="ARBA" id="ARBA00000094"/>
    </source>
</evidence>
<dbReference type="SUPFAM" id="SSF48208">
    <property type="entry name" value="Six-hairpin glycosidases"/>
    <property type="match status" value="1"/>
</dbReference>
<dbReference type="Pfam" id="PF12899">
    <property type="entry name" value="Glyco_hydro_100"/>
    <property type="match status" value="1"/>
</dbReference>
<keyword evidence="4 6" id="KW-0119">Carbohydrate metabolism</keyword>
<dbReference type="GO" id="GO:0033926">
    <property type="term" value="F:endo-alpha-N-acetylgalactosaminidase activity"/>
    <property type="evidence" value="ECO:0007669"/>
    <property type="project" value="UniProtKB-UniRule"/>
</dbReference>
<sequence length="675" mass="75143">MIEKANLVLSIMSLDDNAISSKTQSDAPSDDKGATSSKAPLDTPSANTGATSSNTKSDATSSKTQSDAPSDDKGATSSEAPLDTPSANTGATSSNTKSDAPSVDDNASSFEKQRAIDQVPIVVSKEDLSKWAEPAHIGRQWSLDVSHNFQLSPVVHAVKSHDNLHIPEKSICENDNSGESGSVVATPRPMSGLEPCPLLIEAWKELSKAVVNFNGEPVGTVAALDTAKDSLNYDQVFVRDFIPAGLAYLLKREPQIVKKFLLYTVRLQSAEKKIDQFKLGDGVMPASFKVCNQNDFNTREAIVADFGESAIGRVAPVDSGFWWIILLHAYTKSTGDTSLALCSPIQNGIRLILGLCLSEGFDTFPTLLCADGCCMIDRRMGVYGYPIEIQALFFMALRCAGKYLQHENDGKNLIELINKRLQALSYHIREYFWLDLPQLNNIYRYKTEEYSHTAVNKFNVMPDSLPEWLFHFMPRKGGYFIGNVSPSRMDFRWFCLGNFVAILSSLATSEQSNAIMDLVEERWQELVGEMPLKACYPAMEDHEWQIVTGCDPKNTRWSYHNGGSWPVLLWLLTAVCIKTGRPHIAQKAVELAEKKLIKDKWPEYYDGKRGRFVGKQARKFQTWSIAGYIVAKMMLENPSFASIITLDEYFQVRARPVLRRSQSWSCSADKPKPMF</sequence>
<dbReference type="PANTHER" id="PTHR31916">
    <property type="match status" value="1"/>
</dbReference>
<dbReference type="GO" id="GO:0004575">
    <property type="term" value="F:sucrose alpha-glucosidase activity"/>
    <property type="evidence" value="ECO:0007669"/>
    <property type="project" value="TreeGrafter"/>
</dbReference>
<proteinExistence type="inferred from homology"/>
<feature type="region of interest" description="Disordered" evidence="7">
    <location>
        <begin position="20"/>
        <end position="112"/>
    </location>
</feature>
<comment type="similarity">
    <text evidence="2 6">Belongs to the glycosyl hydrolase 100 family.</text>
</comment>
<feature type="compositionally biased region" description="Polar residues" evidence="7">
    <location>
        <begin position="75"/>
        <end position="110"/>
    </location>
</feature>
<evidence type="ECO:0000256" key="7">
    <source>
        <dbReference type="SAM" id="MobiDB-lite"/>
    </source>
</evidence>
<keyword evidence="3 6" id="KW-0378">Hydrolase</keyword>
<reference evidence="8 9" key="1">
    <citation type="journal article" date="2022" name="Cell">
        <title>Repeat-based holocentromeres influence genome architecture and karyotype evolution.</title>
        <authorList>
            <person name="Hofstatter P.G."/>
            <person name="Thangavel G."/>
            <person name="Lux T."/>
            <person name="Neumann P."/>
            <person name="Vondrak T."/>
            <person name="Novak P."/>
            <person name="Zhang M."/>
            <person name="Costa L."/>
            <person name="Castellani M."/>
            <person name="Scott A."/>
            <person name="Toegelov H."/>
            <person name="Fuchs J."/>
            <person name="Mata-Sucre Y."/>
            <person name="Dias Y."/>
            <person name="Vanzela A.L.L."/>
            <person name="Huettel B."/>
            <person name="Almeida C.C.S."/>
            <person name="Simkova H."/>
            <person name="Souza G."/>
            <person name="Pedrosa-Harand A."/>
            <person name="Macas J."/>
            <person name="Mayer K.F.X."/>
            <person name="Houben A."/>
            <person name="Marques A."/>
        </authorList>
    </citation>
    <scope>NUCLEOTIDE SEQUENCE [LARGE SCALE GENOMIC DNA]</scope>
    <source>
        <strain evidence="8">RhyTen1mFocal</strain>
    </source>
</reference>
<comment type="caution">
    <text evidence="8">The sequence shown here is derived from an EMBL/GenBank/DDBJ whole genome shotgun (WGS) entry which is preliminary data.</text>
</comment>
<evidence type="ECO:0000256" key="5">
    <source>
        <dbReference type="ARBA" id="ARBA00023295"/>
    </source>
</evidence>
<dbReference type="InterPro" id="IPR012341">
    <property type="entry name" value="6hp_glycosidase-like_sf"/>
</dbReference>
<evidence type="ECO:0000256" key="4">
    <source>
        <dbReference type="ARBA" id="ARBA00023277"/>
    </source>
</evidence>
<dbReference type="InterPro" id="IPR024746">
    <property type="entry name" value="Glyco_hydro_100"/>
</dbReference>
<dbReference type="GO" id="GO:0005987">
    <property type="term" value="P:sucrose catabolic process"/>
    <property type="evidence" value="ECO:0007669"/>
    <property type="project" value="TreeGrafter"/>
</dbReference>
<evidence type="ECO:0000313" key="9">
    <source>
        <dbReference type="Proteomes" id="UP001210211"/>
    </source>
</evidence>
<evidence type="ECO:0000313" key="8">
    <source>
        <dbReference type="EMBL" id="KAJ3706195.1"/>
    </source>
</evidence>
<evidence type="ECO:0000256" key="3">
    <source>
        <dbReference type="ARBA" id="ARBA00022801"/>
    </source>
</evidence>
<dbReference type="InterPro" id="IPR008928">
    <property type="entry name" value="6-hairpin_glycosidase_sf"/>
</dbReference>
<gene>
    <name evidence="8" type="ORF">LUZ61_009900</name>
</gene>
<name>A0AAD6EZ08_9POAL</name>
<protein>
    <recommendedName>
        <fullName evidence="6">Alkaline/neutral invertase</fullName>
        <ecNumber evidence="6">3.2.1.26</ecNumber>
    </recommendedName>
</protein>
<dbReference type="AlphaFoldDB" id="A0AAD6EZ08"/>
<evidence type="ECO:0000256" key="6">
    <source>
        <dbReference type="RuleBase" id="RU367047"/>
    </source>
</evidence>
<evidence type="ECO:0000256" key="2">
    <source>
        <dbReference type="ARBA" id="ARBA00007671"/>
    </source>
</evidence>
<keyword evidence="5 6" id="KW-0326">Glycosidase</keyword>
<dbReference type="EC" id="3.2.1.26" evidence="6"/>
<dbReference type="Proteomes" id="UP001210211">
    <property type="component" value="Unassembled WGS sequence"/>
</dbReference>
<comment type="function">
    <text evidence="6">Invertase that cleaves sucrose into glucose and fructose.</text>
</comment>
<dbReference type="Gene3D" id="1.50.10.10">
    <property type="match status" value="1"/>
</dbReference>
<organism evidence="8 9">
    <name type="scientific">Rhynchospora tenuis</name>
    <dbReference type="NCBI Taxonomy" id="198213"/>
    <lineage>
        <taxon>Eukaryota</taxon>
        <taxon>Viridiplantae</taxon>
        <taxon>Streptophyta</taxon>
        <taxon>Embryophyta</taxon>
        <taxon>Tracheophyta</taxon>
        <taxon>Spermatophyta</taxon>
        <taxon>Magnoliopsida</taxon>
        <taxon>Liliopsida</taxon>
        <taxon>Poales</taxon>
        <taxon>Cyperaceae</taxon>
        <taxon>Cyperoideae</taxon>
        <taxon>Rhynchosporeae</taxon>
        <taxon>Rhynchospora</taxon>
    </lineage>
</organism>